<dbReference type="InterPro" id="IPR046347">
    <property type="entry name" value="bZIP_sf"/>
</dbReference>
<sequence>MAPNNTPQNERSADNNVEKRKLRNRLAQRAFRRRQADHLRELRDRASSKNEPQDETIQKLREENNRLRKTLIDVHSKLARITANVQSLSETVSKSTEGSIQDKEDLISNHDGVDLSLSQILTEFESGALEDDIVIDHDSQTGPLTSSPQKSSSNICLDLSDKSQDHDISAITPRSESISQRISTLAQEIPSIWSFEYQMGTDPYTRALSSNQSSRARLDRSWTETNSPFSDHIQILRMTLKNKVDLNKPATGPAMLFFYQEVMMLLSLFNSLTRPDVMKWYAKTRFYHIVNLTAWQINPCTKTYNSIHPQYRPTKLQLQNPYPSVIDWIPFPSIRDRLIQLHSANPQIDQIFCDTVSSYVVETWMSELIMGAPSIKAYIRVTDIIANFDSHAEEDPANLMTALPAPDVATIFNSPVCSRAVFNKLNMSCGVSIYKIDPSFFGSYPELYDHNYDIAAQGIPLRPDVQCRLTCPKPLDTQTFQTYRNFVDFSYDSPIWKTWIST</sequence>
<dbReference type="Proteomes" id="UP000191285">
    <property type="component" value="Unassembled WGS sequence"/>
</dbReference>
<feature type="region of interest" description="Disordered" evidence="1">
    <location>
        <begin position="137"/>
        <end position="157"/>
    </location>
</feature>
<organism evidence="3 4">
    <name type="scientific">Penicillium steckii</name>
    <dbReference type="NCBI Taxonomy" id="303698"/>
    <lineage>
        <taxon>Eukaryota</taxon>
        <taxon>Fungi</taxon>
        <taxon>Dikarya</taxon>
        <taxon>Ascomycota</taxon>
        <taxon>Pezizomycotina</taxon>
        <taxon>Eurotiomycetes</taxon>
        <taxon>Eurotiomycetidae</taxon>
        <taxon>Eurotiales</taxon>
        <taxon>Aspergillaceae</taxon>
        <taxon>Penicillium</taxon>
    </lineage>
</organism>
<evidence type="ECO:0000313" key="3">
    <source>
        <dbReference type="EMBL" id="OQE25484.1"/>
    </source>
</evidence>
<protein>
    <recommendedName>
        <fullName evidence="2">BZIP domain-containing protein</fullName>
    </recommendedName>
</protein>
<name>A0A1V6THM3_9EURO</name>
<proteinExistence type="predicted"/>
<dbReference type="OrthoDB" id="10261951at2759"/>
<dbReference type="PANTHER" id="PTHR38116:SF9">
    <property type="entry name" value="BZIP DOMAIN-CONTAINING PROTEIN"/>
    <property type="match status" value="1"/>
</dbReference>
<feature type="compositionally biased region" description="Polar residues" evidence="1">
    <location>
        <begin position="1"/>
        <end position="10"/>
    </location>
</feature>
<dbReference type="Gene3D" id="1.20.5.170">
    <property type="match status" value="1"/>
</dbReference>
<evidence type="ECO:0000313" key="4">
    <source>
        <dbReference type="Proteomes" id="UP000191285"/>
    </source>
</evidence>
<dbReference type="AlphaFoldDB" id="A0A1V6THM3"/>
<dbReference type="GO" id="GO:0003700">
    <property type="term" value="F:DNA-binding transcription factor activity"/>
    <property type="evidence" value="ECO:0007669"/>
    <property type="project" value="InterPro"/>
</dbReference>
<reference evidence="4" key="1">
    <citation type="journal article" date="2017" name="Nat. Microbiol.">
        <title>Global analysis of biosynthetic gene clusters reveals vast potential of secondary metabolite production in Penicillium species.</title>
        <authorList>
            <person name="Nielsen J.C."/>
            <person name="Grijseels S."/>
            <person name="Prigent S."/>
            <person name="Ji B."/>
            <person name="Dainat J."/>
            <person name="Nielsen K.F."/>
            <person name="Frisvad J.C."/>
            <person name="Workman M."/>
            <person name="Nielsen J."/>
        </authorList>
    </citation>
    <scope>NUCLEOTIDE SEQUENCE [LARGE SCALE GENOMIC DNA]</scope>
    <source>
        <strain evidence="4">IBT 24891</strain>
    </source>
</reference>
<comment type="caution">
    <text evidence="3">The sequence shown here is derived from an EMBL/GenBank/DDBJ whole genome shotgun (WGS) entry which is preliminary data.</text>
</comment>
<feature type="compositionally biased region" description="Polar residues" evidence="1">
    <location>
        <begin position="140"/>
        <end position="155"/>
    </location>
</feature>
<keyword evidence="4" id="KW-1185">Reference proteome</keyword>
<accession>A0A1V6THM3</accession>
<dbReference type="EMBL" id="MLKD01000006">
    <property type="protein sequence ID" value="OQE25484.1"/>
    <property type="molecule type" value="Genomic_DNA"/>
</dbReference>
<dbReference type="PROSITE" id="PS00036">
    <property type="entry name" value="BZIP_BASIC"/>
    <property type="match status" value="1"/>
</dbReference>
<evidence type="ECO:0000259" key="2">
    <source>
        <dbReference type="PROSITE" id="PS00036"/>
    </source>
</evidence>
<dbReference type="Pfam" id="PF11905">
    <property type="entry name" value="DUF3425"/>
    <property type="match status" value="1"/>
</dbReference>
<dbReference type="InterPro" id="IPR004827">
    <property type="entry name" value="bZIP"/>
</dbReference>
<dbReference type="PANTHER" id="PTHR38116">
    <property type="entry name" value="CHROMOSOME 7, WHOLE GENOME SHOTGUN SEQUENCE"/>
    <property type="match status" value="1"/>
</dbReference>
<gene>
    <name evidence="3" type="ORF">PENSTE_c006G04745</name>
</gene>
<feature type="region of interest" description="Disordered" evidence="1">
    <location>
        <begin position="1"/>
        <end position="20"/>
    </location>
</feature>
<evidence type="ECO:0000256" key="1">
    <source>
        <dbReference type="SAM" id="MobiDB-lite"/>
    </source>
</evidence>
<dbReference type="CDD" id="cd14688">
    <property type="entry name" value="bZIP_YAP"/>
    <property type="match status" value="1"/>
</dbReference>
<dbReference type="SUPFAM" id="SSF57959">
    <property type="entry name" value="Leucine zipper domain"/>
    <property type="match status" value="1"/>
</dbReference>
<dbReference type="InterPro" id="IPR021833">
    <property type="entry name" value="DUF3425"/>
</dbReference>
<feature type="domain" description="BZIP" evidence="2">
    <location>
        <begin position="19"/>
        <end position="34"/>
    </location>
</feature>